<dbReference type="PANTHER" id="PTHR43353:SF3">
    <property type="entry name" value="ALDEHYDE DEHYDROGENASE-RELATED"/>
    <property type="match status" value="1"/>
</dbReference>
<accession>A0AAD7XJE9</accession>
<evidence type="ECO:0000259" key="2">
    <source>
        <dbReference type="Pfam" id="PF00171"/>
    </source>
</evidence>
<dbReference type="InterPro" id="IPR016163">
    <property type="entry name" value="Ald_DH_C"/>
</dbReference>
<reference evidence="3" key="1">
    <citation type="submission" date="2023-01" db="EMBL/GenBank/DDBJ databases">
        <title>Metagenome sequencing of chrysophaentin producing Chrysophaeum taylorii.</title>
        <authorList>
            <person name="Davison J."/>
            <person name="Bewley C."/>
        </authorList>
    </citation>
    <scope>NUCLEOTIDE SEQUENCE</scope>
    <source>
        <strain evidence="3">NIES-1699</strain>
    </source>
</reference>
<dbReference type="InterPro" id="IPR015590">
    <property type="entry name" value="Aldehyde_DH_dom"/>
</dbReference>
<dbReference type="InterPro" id="IPR016161">
    <property type="entry name" value="Ald_DH/histidinol_DH"/>
</dbReference>
<sequence>MVHVEGKVGRLAARSLSWAANKEERVPAAKALLESLKHEEWDKGWLDSHVALETHFNDEDQSSKAIDYASQARYYMGSTIQTFVETVVRAAEGGEMETWLPGLKGVTFEVVRGQGDATPFAEGAGPGKVCVVLGAGNQNFLTAVDALNRIFVNGECVLIKHHPLRPWLMEPYKKMFAPLIELDVLDQVLDEDFDRKVLADPRVGHVHLTGSEATFAAVKKSVGPGTTVSGELGCVTPWIALPGAWTSKELQTAARMLVAAKKANGGANCISPQVLVMTRGWGQRDEFIAEIRASLTAIPDAKAYYPGARERRDDFLRRYGVERADDDDAVALVEILHEEDDYALQHEVFGPFLAVVDVEDPVAFVNSKVKGSLTCTVLAPQVSGDPADVLEALNYGTVAQNTWSVFGYPAMCRGGTWGAHPPGDSSGRGTLGNHFGIEPFLDKTIVYAGDLAKPPVDFATPVPAIVYDALFVATLRTGGFAATRVAALLFRRLLSTIPGLFGYKRTPADLS</sequence>
<keyword evidence="4" id="KW-1185">Reference proteome</keyword>
<dbReference type="InterPro" id="IPR016162">
    <property type="entry name" value="Ald_DH_N"/>
</dbReference>
<organism evidence="3 4">
    <name type="scientific">Chrysophaeum taylorii</name>
    <dbReference type="NCBI Taxonomy" id="2483200"/>
    <lineage>
        <taxon>Eukaryota</taxon>
        <taxon>Sar</taxon>
        <taxon>Stramenopiles</taxon>
        <taxon>Ochrophyta</taxon>
        <taxon>Pelagophyceae</taxon>
        <taxon>Pelagomonadales</taxon>
        <taxon>Pelagomonadaceae</taxon>
        <taxon>Chrysophaeum</taxon>
    </lineage>
</organism>
<feature type="domain" description="Aldehyde dehydrogenase" evidence="2">
    <location>
        <begin position="129"/>
        <end position="297"/>
    </location>
</feature>
<dbReference type="Gene3D" id="3.40.309.10">
    <property type="entry name" value="Aldehyde Dehydrogenase, Chain A, domain 2"/>
    <property type="match status" value="1"/>
</dbReference>
<evidence type="ECO:0000256" key="1">
    <source>
        <dbReference type="ARBA" id="ARBA00023002"/>
    </source>
</evidence>
<keyword evidence="1" id="KW-0560">Oxidoreductase</keyword>
<dbReference type="SUPFAM" id="SSF53720">
    <property type="entry name" value="ALDH-like"/>
    <property type="match status" value="1"/>
</dbReference>
<proteinExistence type="predicted"/>
<dbReference type="Proteomes" id="UP001230188">
    <property type="component" value="Unassembled WGS sequence"/>
</dbReference>
<dbReference type="PANTHER" id="PTHR43353">
    <property type="entry name" value="SUCCINATE-SEMIALDEHYDE DEHYDROGENASE, MITOCHONDRIAL"/>
    <property type="match status" value="1"/>
</dbReference>
<dbReference type="Pfam" id="PF00171">
    <property type="entry name" value="Aldedh"/>
    <property type="match status" value="1"/>
</dbReference>
<evidence type="ECO:0000313" key="4">
    <source>
        <dbReference type="Proteomes" id="UP001230188"/>
    </source>
</evidence>
<dbReference type="GO" id="GO:0016620">
    <property type="term" value="F:oxidoreductase activity, acting on the aldehyde or oxo group of donors, NAD or NADP as acceptor"/>
    <property type="evidence" value="ECO:0007669"/>
    <property type="project" value="InterPro"/>
</dbReference>
<dbReference type="AlphaFoldDB" id="A0AAD7XJE9"/>
<gene>
    <name evidence="3" type="ORF">CTAYLR_002955</name>
</gene>
<dbReference type="EMBL" id="JAQMWT010000675">
    <property type="protein sequence ID" value="KAJ8598365.1"/>
    <property type="molecule type" value="Genomic_DNA"/>
</dbReference>
<dbReference type="Gene3D" id="3.40.605.10">
    <property type="entry name" value="Aldehyde Dehydrogenase, Chain A, domain 1"/>
    <property type="match status" value="1"/>
</dbReference>
<evidence type="ECO:0000313" key="3">
    <source>
        <dbReference type="EMBL" id="KAJ8598365.1"/>
    </source>
</evidence>
<comment type="caution">
    <text evidence="3">The sequence shown here is derived from an EMBL/GenBank/DDBJ whole genome shotgun (WGS) entry which is preliminary data.</text>
</comment>
<name>A0AAD7XJE9_9STRA</name>
<dbReference type="InterPro" id="IPR050740">
    <property type="entry name" value="Aldehyde_DH_Superfamily"/>
</dbReference>
<protein>
    <recommendedName>
        <fullName evidence="2">Aldehyde dehydrogenase domain-containing protein</fullName>
    </recommendedName>
</protein>